<evidence type="ECO:0000313" key="2">
    <source>
        <dbReference type="EMBL" id="GAA4147821.1"/>
    </source>
</evidence>
<protein>
    <submittedName>
        <fullName evidence="2">DNA-deoxyinosine glycosylase</fullName>
    </submittedName>
</protein>
<proteinExistence type="predicted"/>
<dbReference type="InterPro" id="IPR036895">
    <property type="entry name" value="Uracil-DNA_glycosylase-like_sf"/>
</dbReference>
<sequence>MAFKNSFPVIINEEAEILILGSLPGDLSIAKQAYYAHPQNRFWKLMANLFNRELSDSYSERVQLLQDNRIALWDVCKSAYREGSMDTAIQEVEANAIHELLSSYPKLKKIVFNGQKAMKLYDKHLKRMDGISYYCMPSTSPANASYNLNRLMEHWCEILTND</sequence>
<comment type="caution">
    <text evidence="2">The sequence shown here is derived from an EMBL/GenBank/DDBJ whole genome shotgun (WGS) entry which is preliminary data.</text>
</comment>
<name>A0ABP7Z5M2_9SPHI</name>
<feature type="domain" description="Uracil-DNA glycosylase-like" evidence="1">
    <location>
        <begin position="8"/>
        <end position="160"/>
    </location>
</feature>
<dbReference type="SMART" id="SM00986">
    <property type="entry name" value="UDG"/>
    <property type="match status" value="1"/>
</dbReference>
<keyword evidence="3" id="KW-1185">Reference proteome</keyword>
<dbReference type="InterPro" id="IPR005122">
    <property type="entry name" value="Uracil-DNA_glycosylase-like"/>
</dbReference>
<dbReference type="RefSeq" id="WP_344675947.1">
    <property type="nucleotide sequence ID" value="NZ_BAAAZI010000015.1"/>
</dbReference>
<accession>A0ABP7Z5M2</accession>
<gene>
    <name evidence="2" type="ORF">GCM10022216_34170</name>
</gene>
<evidence type="ECO:0000259" key="1">
    <source>
        <dbReference type="SMART" id="SM00986"/>
    </source>
</evidence>
<organism evidence="2 3">
    <name type="scientific">Sphingobacterium kyonggiense</name>
    <dbReference type="NCBI Taxonomy" id="714075"/>
    <lineage>
        <taxon>Bacteria</taxon>
        <taxon>Pseudomonadati</taxon>
        <taxon>Bacteroidota</taxon>
        <taxon>Sphingobacteriia</taxon>
        <taxon>Sphingobacteriales</taxon>
        <taxon>Sphingobacteriaceae</taxon>
        <taxon>Sphingobacterium</taxon>
    </lineage>
</organism>
<dbReference type="InterPro" id="IPR026353">
    <property type="entry name" value="Hypoxan-DNA_Glyclase"/>
</dbReference>
<dbReference type="EMBL" id="BAAAZI010000015">
    <property type="protein sequence ID" value="GAA4147821.1"/>
    <property type="molecule type" value="Genomic_DNA"/>
</dbReference>
<dbReference type="SMART" id="SM00987">
    <property type="entry name" value="UreE_C"/>
    <property type="match status" value="1"/>
</dbReference>
<dbReference type="Pfam" id="PF03167">
    <property type="entry name" value="UDG"/>
    <property type="match status" value="1"/>
</dbReference>
<dbReference type="SUPFAM" id="SSF52141">
    <property type="entry name" value="Uracil-DNA glycosylase-like"/>
    <property type="match status" value="1"/>
</dbReference>
<dbReference type="Gene3D" id="3.40.470.10">
    <property type="entry name" value="Uracil-DNA glycosylase-like domain"/>
    <property type="match status" value="1"/>
</dbReference>
<dbReference type="NCBIfam" id="TIGR04274">
    <property type="entry name" value="hypoxanDNAglyco"/>
    <property type="match status" value="1"/>
</dbReference>
<dbReference type="Proteomes" id="UP001500101">
    <property type="component" value="Unassembled WGS sequence"/>
</dbReference>
<dbReference type="CDD" id="cd10032">
    <property type="entry name" value="UDG-F6_HDG"/>
    <property type="match status" value="1"/>
</dbReference>
<reference evidence="3" key="1">
    <citation type="journal article" date="2019" name="Int. J. Syst. Evol. Microbiol.">
        <title>The Global Catalogue of Microorganisms (GCM) 10K type strain sequencing project: providing services to taxonomists for standard genome sequencing and annotation.</title>
        <authorList>
            <consortium name="The Broad Institute Genomics Platform"/>
            <consortium name="The Broad Institute Genome Sequencing Center for Infectious Disease"/>
            <person name="Wu L."/>
            <person name="Ma J."/>
        </authorList>
    </citation>
    <scope>NUCLEOTIDE SEQUENCE [LARGE SCALE GENOMIC DNA]</scope>
    <source>
        <strain evidence="3">JCM 16704</strain>
    </source>
</reference>
<evidence type="ECO:0000313" key="3">
    <source>
        <dbReference type="Proteomes" id="UP001500101"/>
    </source>
</evidence>